<dbReference type="InterPro" id="IPR001128">
    <property type="entry name" value="Cyt_P450"/>
</dbReference>
<evidence type="ECO:0000313" key="6">
    <source>
        <dbReference type="EMBL" id="KAK4504711.1"/>
    </source>
</evidence>
<dbReference type="PANTHER" id="PTHR43311">
    <property type="entry name" value="GLUTAMATE--TRNA LIGASE"/>
    <property type="match status" value="1"/>
</dbReference>
<evidence type="ECO:0000313" key="7">
    <source>
        <dbReference type="Proteomes" id="UP001305779"/>
    </source>
</evidence>
<evidence type="ECO:0000256" key="4">
    <source>
        <dbReference type="ARBA" id="ARBA00023146"/>
    </source>
</evidence>
<dbReference type="InterPro" id="IPR004527">
    <property type="entry name" value="Glu-tRNA-ligase_bac/mito"/>
</dbReference>
<accession>A0ABR0EUF8</accession>
<feature type="domain" description="Glutamyl/glutaminyl-tRNA synthetase class Ib catalytic" evidence="5">
    <location>
        <begin position="468"/>
        <end position="780"/>
    </location>
</feature>
<dbReference type="NCBIfam" id="TIGR00464">
    <property type="entry name" value="gltX_bact"/>
    <property type="match status" value="1"/>
</dbReference>
<dbReference type="InterPro" id="IPR000924">
    <property type="entry name" value="Glu/Gln-tRNA-synth"/>
</dbReference>
<evidence type="ECO:0000259" key="5">
    <source>
        <dbReference type="Pfam" id="PF00749"/>
    </source>
</evidence>
<keyword evidence="7" id="KW-1185">Reference proteome</keyword>
<keyword evidence="2" id="KW-0547">Nucleotide-binding</keyword>
<dbReference type="Pfam" id="PF00749">
    <property type="entry name" value="tRNA-synt_1c"/>
    <property type="match status" value="1"/>
</dbReference>
<gene>
    <name evidence="6" type="ORF">PRZ48_002673</name>
</gene>
<reference evidence="6 7" key="1">
    <citation type="journal article" date="2023" name="G3 (Bethesda)">
        <title>A chromosome-level genome assembly of Zasmidium syzygii isolated from banana leaves.</title>
        <authorList>
            <person name="van Westerhoven A.C."/>
            <person name="Mehrabi R."/>
            <person name="Talebi R."/>
            <person name="Steentjes M.B.F."/>
            <person name="Corcolon B."/>
            <person name="Chong P.A."/>
            <person name="Kema G.H.J."/>
            <person name="Seidl M.F."/>
        </authorList>
    </citation>
    <scope>NUCLEOTIDE SEQUENCE [LARGE SCALE GENOMIC DNA]</scope>
    <source>
        <strain evidence="6 7">P124</strain>
    </source>
</reference>
<dbReference type="Gene3D" id="3.40.50.620">
    <property type="entry name" value="HUPs"/>
    <property type="match status" value="1"/>
</dbReference>
<dbReference type="InterPro" id="IPR014729">
    <property type="entry name" value="Rossmann-like_a/b/a_fold"/>
</dbReference>
<dbReference type="PANTHER" id="PTHR43311:SF2">
    <property type="entry name" value="GLUTAMATE--TRNA LIGASE, MITOCHONDRIAL-RELATED"/>
    <property type="match status" value="1"/>
</dbReference>
<dbReference type="Pfam" id="PF00067">
    <property type="entry name" value="p450"/>
    <property type="match status" value="1"/>
</dbReference>
<evidence type="ECO:0000256" key="3">
    <source>
        <dbReference type="ARBA" id="ARBA00022840"/>
    </source>
</evidence>
<keyword evidence="3" id="KW-0067">ATP-binding</keyword>
<keyword evidence="4" id="KW-0030">Aminoacyl-tRNA synthetase</keyword>
<evidence type="ECO:0000256" key="2">
    <source>
        <dbReference type="ARBA" id="ARBA00022741"/>
    </source>
</evidence>
<dbReference type="EMBL" id="JAXOVC010000002">
    <property type="protein sequence ID" value="KAK4504711.1"/>
    <property type="molecule type" value="Genomic_DNA"/>
</dbReference>
<organism evidence="6 7">
    <name type="scientific">Zasmidium cellare</name>
    <name type="common">Wine cellar mold</name>
    <name type="synonym">Racodium cellare</name>
    <dbReference type="NCBI Taxonomy" id="395010"/>
    <lineage>
        <taxon>Eukaryota</taxon>
        <taxon>Fungi</taxon>
        <taxon>Dikarya</taxon>
        <taxon>Ascomycota</taxon>
        <taxon>Pezizomycotina</taxon>
        <taxon>Dothideomycetes</taxon>
        <taxon>Dothideomycetidae</taxon>
        <taxon>Mycosphaerellales</taxon>
        <taxon>Mycosphaerellaceae</taxon>
        <taxon>Zasmidium</taxon>
    </lineage>
</organism>
<dbReference type="PRINTS" id="PR00987">
    <property type="entry name" value="TRNASYNTHGLU"/>
</dbReference>
<keyword evidence="1" id="KW-0436">Ligase</keyword>
<dbReference type="Gene3D" id="1.10.630.10">
    <property type="entry name" value="Cytochrome P450"/>
    <property type="match status" value="2"/>
</dbReference>
<comment type="caution">
    <text evidence="6">The sequence shown here is derived from an EMBL/GenBank/DDBJ whole genome shotgun (WGS) entry which is preliminary data.</text>
</comment>
<dbReference type="InterPro" id="IPR020058">
    <property type="entry name" value="Glu/Gln-tRNA-synth_Ib_cat-dom"/>
</dbReference>
<dbReference type="InterPro" id="IPR036396">
    <property type="entry name" value="Cyt_P450_sf"/>
</dbReference>
<evidence type="ECO:0000256" key="1">
    <source>
        <dbReference type="ARBA" id="ARBA00022598"/>
    </source>
</evidence>
<sequence>MAPSAPGLSLTKDHSILRLGHPRGVVHNAWFTAKGKTLTIRVPPFLRPVILTTDPAFATYVQRNVADFEVSARMGPTFQGMGLPSSITCSIGDAQRRVKRSFETAFSASAMRYHFPDILDKSIQERNKLLEGTRSPAGDQTIVINARAEITRVVVDVIGKCYLGSDFDAIRTGTPSEMEARVREFYAARQKVSWWDYYTIAGRKKVQEMRMRLSRIVTYSESLCADKKSSLENKTWEHNRQSEDILSSICRNNLDPDLKPSQRLTDSELSHNVPAIVIGSTDVNAREGIDRVSYFDNVVEEAMRLYQPYEMIERKATKDSVVQLHYPVTGKDGRTMDSVNVTEGTEVWIDLKCLNSNPDLYGPDVEVFRPERFTDGSCSPATQHMGFTWGRSAIFWGGGRGCPVFNYALASVKSIVFTLITSFEISEPEGQTVALWSGLGGPILVNGKVAGDIPMVLKPIHLVQPVDTATSAYLLAKRTEGQFLLRIEDTDQKRLVPDAEQRLCEDLQWAGLQWDEGPQVDGPYGPYKQSERTHIYHEHTQNLLDSGSAYRCFCTPQTSGPGGEKAAYVTSGCYQDCSSLSSEEAQDRAETKQESFTIRLKVPENAHKRVYTDLIYGKIQRLKRSPGVSQTEDESGIDAADTILVKSDGTPTYHFANVVDDHLMKITHVIRGTEWMASTPLHYDLYSAFGWEPPAFAHVGLLVDENKAKLSKRSNTGLVLDVRGMREEQGILPEVLCNFLALLGWSNPGRNDVLEMNELIRDFDLKFTKGNTIVRTEKLWYLQKQHVARKCEAVRETKSIEPIGSLVKIVRKEAVTAYPDAVKSKFATEDELNIYCAKVLLADSKSYQTPRQYVERNRYFFEYDPSQIQHSDSFTEGAQSVAYQTLSRKLLEEFDFQQTYRDPPVAVKDFSQTTQDISKDDILSELENKSTIIHAAINHSIWRALANPFWLMLPAQQYEEAAKTGQIPPAGQELEYLPFTPKPLDLRAYAKFLGDNATNPALTTAGVEETVKAYKEWNKGMMRFLREKLSYGLPGPGVGMLMAVLGYEECCRRLGVTPQKGGGW</sequence>
<name>A0ABR0EUF8_ZASCE</name>
<dbReference type="InterPro" id="IPR049940">
    <property type="entry name" value="GluQ/Sye"/>
</dbReference>
<dbReference type="Proteomes" id="UP001305779">
    <property type="component" value="Unassembled WGS sequence"/>
</dbReference>
<dbReference type="SUPFAM" id="SSF48264">
    <property type="entry name" value="Cytochrome P450"/>
    <property type="match status" value="1"/>
</dbReference>
<protein>
    <recommendedName>
        <fullName evidence="5">Glutamyl/glutaminyl-tRNA synthetase class Ib catalytic domain-containing protein</fullName>
    </recommendedName>
</protein>
<proteinExistence type="predicted"/>
<dbReference type="SUPFAM" id="SSF52374">
    <property type="entry name" value="Nucleotidylyl transferase"/>
    <property type="match status" value="1"/>
</dbReference>